<dbReference type="KEGG" id="hwa:HQ_1229A"/>
<reference evidence="4 5" key="1">
    <citation type="journal article" date="2006" name="BMC Genomics">
        <title>The genome of the square archaeon Haloquadratum walsbyi: life at the limits of water activity.</title>
        <authorList>
            <person name="Bolhuis H.H."/>
            <person name="Palm P.P."/>
            <person name="Wende A.W."/>
            <person name="Falb M.M."/>
            <person name="Rampp M.M."/>
            <person name="Rodriguez-Valera F.F."/>
            <person name="Pfeiffer F.F."/>
            <person name="Oesterhelt D.D."/>
        </authorList>
    </citation>
    <scope>NUCLEOTIDE SEQUENCE [LARGE SCALE GENOMIC DNA]</scope>
    <source>
        <strain evidence="5">DSM 16790 / HBSQ001</strain>
    </source>
</reference>
<evidence type="ECO:0000256" key="1">
    <source>
        <dbReference type="SAM" id="MobiDB-lite"/>
    </source>
</evidence>
<dbReference type="GeneID" id="4192199"/>
<dbReference type="AlphaFoldDB" id="J7SCA4"/>
<proteinExistence type="predicted"/>
<evidence type="ECO:0000313" key="5">
    <source>
        <dbReference type="Proteomes" id="UP000001975"/>
    </source>
</evidence>
<evidence type="ECO:0008006" key="6">
    <source>
        <dbReference type="Google" id="ProtNLM"/>
    </source>
</evidence>
<organism evidence="4 5">
    <name type="scientific">Haloquadratum walsbyi (strain DSM 16790 / HBSQ001)</name>
    <dbReference type="NCBI Taxonomy" id="362976"/>
    <lineage>
        <taxon>Archaea</taxon>
        <taxon>Methanobacteriati</taxon>
        <taxon>Methanobacteriota</taxon>
        <taxon>Stenosarchaea group</taxon>
        <taxon>Halobacteria</taxon>
        <taxon>Halobacteriales</taxon>
        <taxon>Haloferacaceae</taxon>
        <taxon>Haloquadratum</taxon>
    </lineage>
</organism>
<dbReference type="Pfam" id="PF23420">
    <property type="entry name" value="DUF7108_C"/>
    <property type="match status" value="1"/>
</dbReference>
<dbReference type="eggNOG" id="arCOG04769">
    <property type="taxonomic scope" value="Archaea"/>
</dbReference>
<gene>
    <name evidence="4" type="ordered locus">HQ_1229A</name>
</gene>
<dbReference type="Pfam" id="PF23418">
    <property type="entry name" value="DUF7108"/>
    <property type="match status" value="1"/>
</dbReference>
<feature type="domain" description="DUF7108" evidence="2">
    <location>
        <begin position="37"/>
        <end position="119"/>
    </location>
</feature>
<feature type="compositionally biased region" description="Acidic residues" evidence="1">
    <location>
        <begin position="20"/>
        <end position="30"/>
    </location>
</feature>
<feature type="region of interest" description="Disordered" evidence="1">
    <location>
        <begin position="1"/>
        <end position="40"/>
    </location>
</feature>
<dbReference type="InterPro" id="IPR055532">
    <property type="entry name" value="DUF7108_N"/>
</dbReference>
<feature type="compositionally biased region" description="Basic and acidic residues" evidence="1">
    <location>
        <begin position="1"/>
        <end position="19"/>
    </location>
</feature>
<dbReference type="RefSeq" id="WP_048066638.1">
    <property type="nucleotide sequence ID" value="NC_008212.1"/>
</dbReference>
<evidence type="ECO:0000313" key="4">
    <source>
        <dbReference type="EMBL" id="CCL97805.1"/>
    </source>
</evidence>
<sequence length="209" mass="23785">MGKRDHDRDHDHDHDHGQQDDAEITDAESGDAERTSLPQSVIDEAERLTRLCINTTVDAEITAYRNERQSLLDEHGYAARVRDADDTLVLYPQSWLVDGIAQFDQIDNTDRAVEISLSGPAIGADWENVETSNKTIIDMIRQEHGKAHARNIRAFADFMGNHYLKSVTEATKDEREEFINEYYTRNVWPSEKEAAIVSESIRLLDTIEG</sequence>
<evidence type="ECO:0000259" key="3">
    <source>
        <dbReference type="Pfam" id="PF23420"/>
    </source>
</evidence>
<protein>
    <recommendedName>
        <fullName evidence="6">RnhA operon protein</fullName>
    </recommendedName>
</protein>
<name>J7SCA4_HALWD</name>
<accession>J7SCA4</accession>
<keyword evidence="5" id="KW-1185">Reference proteome</keyword>
<evidence type="ECO:0000259" key="2">
    <source>
        <dbReference type="Pfam" id="PF23418"/>
    </source>
</evidence>
<dbReference type="InterPro" id="IPR056494">
    <property type="entry name" value="DUF7108_C"/>
</dbReference>
<feature type="domain" description="DUF7108" evidence="3">
    <location>
        <begin position="125"/>
        <end position="204"/>
    </location>
</feature>
<dbReference type="STRING" id="362976.HQ_1229A"/>
<dbReference type="HOGENOM" id="CLU_089552_0_0_2"/>
<dbReference type="Proteomes" id="UP000001975">
    <property type="component" value="Chromosome"/>
</dbReference>
<dbReference type="EMBL" id="AM180088">
    <property type="protein sequence ID" value="CCL97805.1"/>
    <property type="molecule type" value="Genomic_DNA"/>
</dbReference>